<dbReference type="AlphaFoldDB" id="A0A1F5RGR4"/>
<dbReference type="EMBL" id="MFFM01000023">
    <property type="protein sequence ID" value="OGF13231.1"/>
    <property type="molecule type" value="Genomic_DNA"/>
</dbReference>
<comment type="caution">
    <text evidence="1">The sequence shown here is derived from an EMBL/GenBank/DDBJ whole genome shotgun (WGS) entry which is preliminary data.</text>
</comment>
<evidence type="ECO:0008006" key="3">
    <source>
        <dbReference type="Google" id="ProtNLM"/>
    </source>
</evidence>
<dbReference type="Proteomes" id="UP000177230">
    <property type="component" value="Unassembled WGS sequence"/>
</dbReference>
<sequence length="210" mass="23815">MVPDPDLFGVPKEGILSNPQRLNRYSYCLNNPYKYKDPTGKCGIDIHYVLTFNLAIDASYGKINSLNFSRDLSYANQSVDDIYGVNPFQGNLNSAVKNLINNFSSPYKKHFISTNDAIQLVEKSIETGNVADFGESLHSLQDSYRHPHRGLFVGLRFGHSVESIFDKKTPDRPYDENDPADVAIKDITSHYINKFINVNSENLKKEYPLE</sequence>
<evidence type="ECO:0000313" key="2">
    <source>
        <dbReference type="Proteomes" id="UP000177230"/>
    </source>
</evidence>
<reference evidence="1 2" key="1">
    <citation type="journal article" date="2016" name="Nat. Commun.">
        <title>Thousands of microbial genomes shed light on interconnected biogeochemical processes in an aquifer system.</title>
        <authorList>
            <person name="Anantharaman K."/>
            <person name="Brown C.T."/>
            <person name="Hug L.A."/>
            <person name="Sharon I."/>
            <person name="Castelle C.J."/>
            <person name="Probst A.J."/>
            <person name="Thomas B.C."/>
            <person name="Singh A."/>
            <person name="Wilkins M.J."/>
            <person name="Karaoz U."/>
            <person name="Brodie E.L."/>
            <person name="Williams K.H."/>
            <person name="Hubbard S.S."/>
            <person name="Banfield J.F."/>
        </authorList>
    </citation>
    <scope>NUCLEOTIDE SEQUENCE [LARGE SCALE GENOMIC DNA]</scope>
</reference>
<evidence type="ECO:0000313" key="1">
    <source>
        <dbReference type="EMBL" id="OGF13231.1"/>
    </source>
</evidence>
<gene>
    <name evidence="1" type="ORF">A2024_09540</name>
</gene>
<name>A0A1F5RGR4_9BACT</name>
<dbReference type="Gene3D" id="2.180.10.10">
    <property type="entry name" value="RHS repeat-associated core"/>
    <property type="match status" value="1"/>
</dbReference>
<proteinExistence type="predicted"/>
<organism evidence="1 2">
    <name type="scientific">Candidatus Edwardsbacteria bacterium GWF2_54_11</name>
    <dbReference type="NCBI Taxonomy" id="1817851"/>
    <lineage>
        <taxon>Bacteria</taxon>
        <taxon>Candidatus Edwardsiibacteriota</taxon>
    </lineage>
</organism>
<protein>
    <recommendedName>
        <fullName evidence="3">Bacterial toxin 44 domain-containing protein</fullName>
    </recommendedName>
</protein>
<accession>A0A1F5RGR4</accession>